<dbReference type="EMBL" id="KV918881">
    <property type="protein sequence ID" value="OSX76078.1"/>
    <property type="molecule type" value="Genomic_DNA"/>
</dbReference>
<dbReference type="Proteomes" id="UP000218209">
    <property type="component" value="Unassembled WGS sequence"/>
</dbReference>
<protein>
    <submittedName>
        <fullName evidence="1">Uncharacterized protein</fullName>
    </submittedName>
</protein>
<gene>
    <name evidence="1" type="ORF">BU14_0208s0035</name>
</gene>
<evidence type="ECO:0000313" key="2">
    <source>
        <dbReference type="Proteomes" id="UP000218209"/>
    </source>
</evidence>
<keyword evidence="2" id="KW-1185">Reference proteome</keyword>
<accession>A0A1X6P5G5</accession>
<organism evidence="1 2">
    <name type="scientific">Porphyra umbilicalis</name>
    <name type="common">Purple laver</name>
    <name type="synonym">Red alga</name>
    <dbReference type="NCBI Taxonomy" id="2786"/>
    <lineage>
        <taxon>Eukaryota</taxon>
        <taxon>Rhodophyta</taxon>
        <taxon>Bangiophyceae</taxon>
        <taxon>Bangiales</taxon>
        <taxon>Bangiaceae</taxon>
        <taxon>Porphyra</taxon>
    </lineage>
</organism>
<name>A0A1X6P5G5_PORUM</name>
<dbReference type="AlphaFoldDB" id="A0A1X6P5G5"/>
<sequence>MPVVLHTIRMRKLCLRLGVARLSHRPFERPVSGAAGACCGGLHRNNARTAATLLTKDESRPRLVVGVTAVREGGRRNLHALHSQA</sequence>
<evidence type="ECO:0000313" key="1">
    <source>
        <dbReference type="EMBL" id="OSX76078.1"/>
    </source>
</evidence>
<reference evidence="1 2" key="1">
    <citation type="submission" date="2017-03" db="EMBL/GenBank/DDBJ databases">
        <title>WGS assembly of Porphyra umbilicalis.</title>
        <authorList>
            <person name="Brawley S.H."/>
            <person name="Blouin N.A."/>
            <person name="Ficko-Blean E."/>
            <person name="Wheeler G.L."/>
            <person name="Lohr M."/>
            <person name="Goodson H.V."/>
            <person name="Jenkins J.W."/>
            <person name="Blaby-Haas C.E."/>
            <person name="Helliwell K.E."/>
            <person name="Chan C."/>
            <person name="Marriage T."/>
            <person name="Bhattacharya D."/>
            <person name="Klein A.S."/>
            <person name="Badis Y."/>
            <person name="Brodie J."/>
            <person name="Cao Y."/>
            <person name="Collen J."/>
            <person name="Dittami S.M."/>
            <person name="Gachon C.M."/>
            <person name="Green B.R."/>
            <person name="Karpowicz S."/>
            <person name="Kim J.W."/>
            <person name="Kudahl U."/>
            <person name="Lin S."/>
            <person name="Michel G."/>
            <person name="Mittag M."/>
            <person name="Olson B.J."/>
            <person name="Pangilinan J."/>
            <person name="Peng Y."/>
            <person name="Qiu H."/>
            <person name="Shu S."/>
            <person name="Singer J.T."/>
            <person name="Smith A.G."/>
            <person name="Sprecher B.N."/>
            <person name="Wagner V."/>
            <person name="Wang W."/>
            <person name="Wang Z.-Y."/>
            <person name="Yan J."/>
            <person name="Yarish C."/>
            <person name="Zoeuner-Riek S."/>
            <person name="Zhuang Y."/>
            <person name="Zou Y."/>
            <person name="Lindquist E.A."/>
            <person name="Grimwood J."/>
            <person name="Barry K."/>
            <person name="Rokhsar D.S."/>
            <person name="Schmutz J."/>
            <person name="Stiller J.W."/>
            <person name="Grossman A.R."/>
            <person name="Prochnik S.E."/>
        </authorList>
    </citation>
    <scope>NUCLEOTIDE SEQUENCE [LARGE SCALE GENOMIC DNA]</scope>
    <source>
        <strain evidence="1">4086291</strain>
    </source>
</reference>
<proteinExistence type="predicted"/>